<evidence type="ECO:0000259" key="13">
    <source>
        <dbReference type="Pfam" id="PF00899"/>
    </source>
</evidence>
<keyword evidence="4" id="KW-0067">ATP-binding</keyword>
<evidence type="ECO:0000313" key="14">
    <source>
        <dbReference type="EMBL" id="MBB6488076.1"/>
    </source>
</evidence>
<dbReference type="RefSeq" id="WP_184709530.1">
    <property type="nucleotide sequence ID" value="NZ_JACHBG010000019.1"/>
</dbReference>
<dbReference type="GO" id="GO:0061605">
    <property type="term" value="F:molybdopterin-synthase adenylyltransferase activity"/>
    <property type="evidence" value="ECO:0007669"/>
    <property type="project" value="UniProtKB-EC"/>
</dbReference>
<evidence type="ECO:0000256" key="6">
    <source>
        <dbReference type="ARBA" id="ARBA00055169"/>
    </source>
</evidence>
<comment type="catalytic activity">
    <reaction evidence="5">
        <text>[molybdopterin-synthase sulfur-carrier protein]-C-terminal Gly-Gly + ATP + H(+) = [molybdopterin-synthase sulfur-carrier protein]-C-terminal Gly-Gly-AMP + diphosphate</text>
        <dbReference type="Rhea" id="RHEA:43616"/>
        <dbReference type="Rhea" id="RHEA-COMP:12159"/>
        <dbReference type="Rhea" id="RHEA-COMP:12202"/>
        <dbReference type="ChEBI" id="CHEBI:15378"/>
        <dbReference type="ChEBI" id="CHEBI:30616"/>
        <dbReference type="ChEBI" id="CHEBI:33019"/>
        <dbReference type="ChEBI" id="CHEBI:90618"/>
        <dbReference type="ChEBI" id="CHEBI:90778"/>
        <dbReference type="EC" id="2.7.7.80"/>
    </reaction>
</comment>
<organism evidence="14 15">
    <name type="scientific">Rhizobium lusitanum</name>
    <dbReference type="NCBI Taxonomy" id="293958"/>
    <lineage>
        <taxon>Bacteria</taxon>
        <taxon>Pseudomonadati</taxon>
        <taxon>Pseudomonadota</taxon>
        <taxon>Alphaproteobacteria</taxon>
        <taxon>Hyphomicrobiales</taxon>
        <taxon>Rhizobiaceae</taxon>
        <taxon>Rhizobium/Agrobacterium group</taxon>
        <taxon>Rhizobium</taxon>
    </lineage>
</organism>
<protein>
    <recommendedName>
        <fullName evidence="9">Molybdopterin-synthase adenylyltransferase</fullName>
        <ecNumber evidence="8">2.7.7.80</ecNumber>
    </recommendedName>
    <alternativeName>
        <fullName evidence="12">MoaD protein adenylase</fullName>
    </alternativeName>
    <alternativeName>
        <fullName evidence="10">Molybdopterin-converting factor subunit 1 adenylase</fullName>
    </alternativeName>
    <alternativeName>
        <fullName evidence="11">Sulfur carrier protein MoaD adenylyltransferase</fullName>
    </alternativeName>
</protein>
<evidence type="ECO:0000256" key="5">
    <source>
        <dbReference type="ARBA" id="ARBA00052218"/>
    </source>
</evidence>
<keyword evidence="2 14" id="KW-0808">Transferase</keyword>
<keyword evidence="14" id="KW-0548">Nucleotidyltransferase</keyword>
<dbReference type="SUPFAM" id="SSF69572">
    <property type="entry name" value="Activating enzymes of the ubiquitin-like proteins"/>
    <property type="match status" value="1"/>
</dbReference>
<comment type="subunit">
    <text evidence="7">Homodimer. Forms a stable heterotetrameric complex of 2 MoeB and 2 MoaD during adenylation of MoaD.</text>
</comment>
<evidence type="ECO:0000256" key="1">
    <source>
        <dbReference type="ARBA" id="ARBA00009919"/>
    </source>
</evidence>
<accession>A0A7X0MF21</accession>
<evidence type="ECO:0000256" key="7">
    <source>
        <dbReference type="ARBA" id="ARBA00063809"/>
    </source>
</evidence>
<evidence type="ECO:0000256" key="3">
    <source>
        <dbReference type="ARBA" id="ARBA00022741"/>
    </source>
</evidence>
<evidence type="ECO:0000313" key="15">
    <source>
        <dbReference type="Proteomes" id="UP000565576"/>
    </source>
</evidence>
<dbReference type="Proteomes" id="UP000565576">
    <property type="component" value="Unassembled WGS sequence"/>
</dbReference>
<comment type="caution">
    <text evidence="14">The sequence shown here is derived from an EMBL/GenBank/DDBJ whole genome shotgun (WGS) entry which is preliminary data.</text>
</comment>
<feature type="domain" description="THIF-type NAD/FAD binding fold" evidence="13">
    <location>
        <begin position="12"/>
        <end position="251"/>
    </location>
</feature>
<dbReference type="Gene3D" id="3.40.50.720">
    <property type="entry name" value="NAD(P)-binding Rossmann-like Domain"/>
    <property type="match status" value="1"/>
</dbReference>
<dbReference type="InterPro" id="IPR035985">
    <property type="entry name" value="Ubiquitin-activating_enz"/>
</dbReference>
<evidence type="ECO:0000256" key="2">
    <source>
        <dbReference type="ARBA" id="ARBA00022679"/>
    </source>
</evidence>
<proteinExistence type="inferred from homology"/>
<evidence type="ECO:0000256" key="4">
    <source>
        <dbReference type="ARBA" id="ARBA00022840"/>
    </source>
</evidence>
<dbReference type="EC" id="2.7.7.80" evidence="8"/>
<evidence type="ECO:0000256" key="12">
    <source>
        <dbReference type="ARBA" id="ARBA00078531"/>
    </source>
</evidence>
<dbReference type="CDD" id="cd00757">
    <property type="entry name" value="ThiF_MoeB_HesA_family"/>
    <property type="match status" value="1"/>
</dbReference>
<sequence>MDPLTPDEIARYQRHILLPEVGGAGQQKLKAARVLVIGAGGLGAPVLQYLAAAGVGTLGITDDDRVSLSNLQRQVIHDTGTIGELKTQSAADAIARLNPHVRIIRFEERFSLDTASRHLAGFDLVIDGSDNFDTRYAAADATEAARLPLVTGAVGRFDGSVTTLKPYESDADGAANPRYRDLFPAPPPQGLIPSCAETGIIGALTGVIGTLMAMEAIKLITGIGEPLIGRLLLYDALAARFETVRYRRKRAKAAAE</sequence>
<dbReference type="GO" id="GO:0008641">
    <property type="term" value="F:ubiquitin-like modifier activating enzyme activity"/>
    <property type="evidence" value="ECO:0007669"/>
    <property type="project" value="InterPro"/>
</dbReference>
<dbReference type="InterPro" id="IPR045886">
    <property type="entry name" value="ThiF/MoeB/HesA"/>
</dbReference>
<evidence type="ECO:0000256" key="9">
    <source>
        <dbReference type="ARBA" id="ARBA00073635"/>
    </source>
</evidence>
<dbReference type="GO" id="GO:0004792">
    <property type="term" value="F:thiosulfate-cyanide sulfurtransferase activity"/>
    <property type="evidence" value="ECO:0007669"/>
    <property type="project" value="TreeGrafter"/>
</dbReference>
<reference evidence="14 15" key="1">
    <citation type="submission" date="2020-08" db="EMBL/GenBank/DDBJ databases">
        <title>Genomic Encyclopedia of Type Strains, Phase IV (KMG-V): Genome sequencing to study the core and pangenomes of soil and plant-associated prokaryotes.</title>
        <authorList>
            <person name="Whitman W."/>
        </authorList>
    </citation>
    <scope>NUCLEOTIDE SEQUENCE [LARGE SCALE GENOMIC DNA]</scope>
    <source>
        <strain evidence="14 15">SEMIA 4060</strain>
    </source>
</reference>
<dbReference type="Pfam" id="PF00899">
    <property type="entry name" value="ThiF"/>
    <property type="match status" value="1"/>
</dbReference>
<dbReference type="GO" id="GO:0005829">
    <property type="term" value="C:cytosol"/>
    <property type="evidence" value="ECO:0007669"/>
    <property type="project" value="TreeGrafter"/>
</dbReference>
<comment type="function">
    <text evidence="6">Catalyzes the adenylation by ATP of the carboxyl group of the C-terminal glycine of sulfur carrier protein MoaD.</text>
</comment>
<dbReference type="InterPro" id="IPR000594">
    <property type="entry name" value="ThiF_NAD_FAD-bd"/>
</dbReference>
<evidence type="ECO:0000256" key="11">
    <source>
        <dbReference type="ARBA" id="ARBA00075328"/>
    </source>
</evidence>
<dbReference type="EMBL" id="JACHBG010000019">
    <property type="protein sequence ID" value="MBB6488076.1"/>
    <property type="molecule type" value="Genomic_DNA"/>
</dbReference>
<name>A0A7X0MF21_9HYPH</name>
<dbReference type="FunFam" id="3.40.50.720:FF:000033">
    <property type="entry name" value="Adenylyltransferase and sulfurtransferase MOCS3"/>
    <property type="match status" value="1"/>
</dbReference>
<dbReference type="AlphaFoldDB" id="A0A7X0MF21"/>
<evidence type="ECO:0000256" key="8">
    <source>
        <dbReference type="ARBA" id="ARBA00066884"/>
    </source>
</evidence>
<keyword evidence="3" id="KW-0547">Nucleotide-binding</keyword>
<dbReference type="GO" id="GO:0005524">
    <property type="term" value="F:ATP binding"/>
    <property type="evidence" value="ECO:0007669"/>
    <property type="project" value="UniProtKB-KW"/>
</dbReference>
<dbReference type="NCBIfam" id="NF004281">
    <property type="entry name" value="PRK05690.1"/>
    <property type="match status" value="1"/>
</dbReference>
<dbReference type="PANTHER" id="PTHR10953">
    <property type="entry name" value="UBIQUITIN-ACTIVATING ENZYME E1"/>
    <property type="match status" value="1"/>
</dbReference>
<comment type="similarity">
    <text evidence="1">Belongs to the HesA/MoeB/ThiF family.</text>
</comment>
<dbReference type="GO" id="GO:0008146">
    <property type="term" value="F:sulfotransferase activity"/>
    <property type="evidence" value="ECO:0007669"/>
    <property type="project" value="TreeGrafter"/>
</dbReference>
<dbReference type="PANTHER" id="PTHR10953:SF102">
    <property type="entry name" value="ADENYLYLTRANSFERASE AND SULFURTRANSFERASE MOCS3"/>
    <property type="match status" value="1"/>
</dbReference>
<gene>
    <name evidence="14" type="ORF">GGD46_005387</name>
</gene>
<evidence type="ECO:0000256" key="10">
    <source>
        <dbReference type="ARBA" id="ARBA00075110"/>
    </source>
</evidence>